<keyword evidence="1" id="KW-0175">Coiled coil</keyword>
<keyword evidence="5" id="KW-1185">Reference proteome</keyword>
<feature type="domain" description="MSV199" evidence="3">
    <location>
        <begin position="66"/>
        <end position="207"/>
    </location>
</feature>
<dbReference type="EMBL" id="HF679131">
    <property type="protein sequence ID" value="CCU55447.1"/>
    <property type="molecule type" value="Genomic_DNA"/>
</dbReference>
<evidence type="ECO:0000256" key="1">
    <source>
        <dbReference type="SAM" id="Coils"/>
    </source>
</evidence>
<dbReference type="Pfam" id="PF10553">
    <property type="entry name" value="MSV199"/>
    <property type="match status" value="1"/>
</dbReference>
<accession>A0A916KP70</accession>
<dbReference type="RefSeq" id="YP_008003949.1">
    <property type="nucleotide sequence ID" value="NC_021247.1"/>
</dbReference>
<dbReference type="InterPro" id="IPR018879">
    <property type="entry name" value="MSV199_dom"/>
</dbReference>
<evidence type="ECO:0000313" key="4">
    <source>
        <dbReference type="EMBL" id="CCU55447.1"/>
    </source>
</evidence>
<reference evidence="4" key="1">
    <citation type="journal article" date="2013" name="J. Virol.">
        <title>New Insights into the Evolution of Entomopoxvirinae from the Complete Genome Sequences of Four Entomopoxviruses Infecting Adoxophyes honmai, Choristoneura biennis, Choristoneura rosaceana, and Mythimna separata.</title>
        <authorList>
            <person name="Theze J."/>
            <person name="Takatsuka J."/>
            <person name="Li Z."/>
            <person name="Gallais J."/>
            <person name="Doucet D."/>
            <person name="Arif B."/>
            <person name="Nakai M."/>
            <person name="Herniou E.A."/>
        </authorList>
    </citation>
    <scope>NUCLEOTIDE SEQUENCE</scope>
    <source>
        <strain evidence="4">Tokyo</strain>
    </source>
</reference>
<gene>
    <name evidence="4" type="ORF">AHEV_126</name>
</gene>
<proteinExistence type="predicted"/>
<dbReference type="Pfam" id="PF10544">
    <property type="entry name" value="T5orf172"/>
    <property type="match status" value="1"/>
</dbReference>
<evidence type="ECO:0000259" key="3">
    <source>
        <dbReference type="Pfam" id="PF10553"/>
    </source>
</evidence>
<protein>
    <submittedName>
        <fullName evidence="4">N1R/p28-like protein</fullName>
    </submittedName>
</protein>
<feature type="coiled-coil region" evidence="1">
    <location>
        <begin position="239"/>
        <end position="268"/>
    </location>
</feature>
<dbReference type="GeneID" id="15614055"/>
<name>A0A916KP70_9POXV</name>
<dbReference type="InterPro" id="IPR018306">
    <property type="entry name" value="Phage_T5_Orf172_DNA-bd"/>
</dbReference>
<evidence type="ECO:0000259" key="2">
    <source>
        <dbReference type="Pfam" id="PF10544"/>
    </source>
</evidence>
<organism evidence="4 5">
    <name type="scientific">Adoxophyes honmai entomopoxvirus 'L'</name>
    <dbReference type="NCBI Taxonomy" id="1293540"/>
    <lineage>
        <taxon>Viruses</taxon>
        <taxon>Varidnaviria</taxon>
        <taxon>Bamfordvirae</taxon>
        <taxon>Nucleocytoviricota</taxon>
        <taxon>Pokkesviricetes</taxon>
        <taxon>Chitovirales</taxon>
        <taxon>Poxviridae</taxon>
        <taxon>Entomopoxvirinae</taxon>
        <taxon>Betaentomopoxvirus</taxon>
        <taxon>Betaentomopoxvirus ahonmai</taxon>
    </lineage>
</organism>
<dbReference type="OrthoDB" id="5801at10239"/>
<dbReference type="KEGG" id="vg:15614055"/>
<feature type="domain" description="Bacteriophage T5 Orf172 DNA-binding" evidence="2">
    <location>
        <begin position="280"/>
        <end position="371"/>
    </location>
</feature>
<sequence>MNYNIKIENNKFNVKDIFNALNYDNYEEYFGDNEERYYSLRSIKKLFDENDKERKLIKHLEDNILMDIFTFIDNNDYDLKLGSWFKDIWFPLFEQKDVLITNDILNFIHYGTGCTAIHPEKNKQNKGNLIKILKNNNIIYKEIKYNDSIANDYDYIKKEINNLTSNNLLQKTWIILSVKNFKYLIMRLNTKIAQEIREYYIILEEILYDYSNYIYDRNIRINNIKEHEKLKELEYYKNKEILEKNNEIKQLKLEKEKAERRSLRLKDKFIEEKKLKSEQTIYISTSKSYSAQNRYKVGGVDNNNLLKHRLSTYNARSAEGDEWYYTFIKNINNYKQFESRFWSVLNSFRDKKDKEIIILYYNDLLEIFNFIADNYDKDINYFNDKVRIFIDNIDNDKFYIPEPFNVELVNICSIKNGKVDNKLIIASKEIIVKEIKDYFKTKIESNELEIKRKDVNDFIDKKYKYNKRDLWTLTKEVKSIFNNIILKY</sequence>
<dbReference type="Proteomes" id="UP000792575">
    <property type="component" value="Genome"/>
</dbReference>
<evidence type="ECO:0000313" key="5">
    <source>
        <dbReference type="Proteomes" id="UP000792575"/>
    </source>
</evidence>